<evidence type="ECO:0000256" key="1">
    <source>
        <dbReference type="ARBA" id="ARBA00004123"/>
    </source>
</evidence>
<feature type="compositionally biased region" description="Polar residues" evidence="6">
    <location>
        <begin position="418"/>
        <end position="441"/>
    </location>
</feature>
<comment type="subcellular location">
    <subcellularLocation>
        <location evidence="1">Nucleus</location>
    </subcellularLocation>
</comment>
<organism evidence="8 9">
    <name type="scientific">Sinocyclocheilus anshuiensis</name>
    <dbReference type="NCBI Taxonomy" id="1608454"/>
    <lineage>
        <taxon>Eukaryota</taxon>
        <taxon>Metazoa</taxon>
        <taxon>Chordata</taxon>
        <taxon>Craniata</taxon>
        <taxon>Vertebrata</taxon>
        <taxon>Euteleostomi</taxon>
        <taxon>Actinopterygii</taxon>
        <taxon>Neopterygii</taxon>
        <taxon>Teleostei</taxon>
        <taxon>Ostariophysi</taxon>
        <taxon>Cypriniformes</taxon>
        <taxon>Cyprinidae</taxon>
        <taxon>Cyprininae</taxon>
        <taxon>Sinocyclocheilus</taxon>
    </lineage>
</organism>
<evidence type="ECO:0000313" key="8">
    <source>
        <dbReference type="Ensembl" id="ENSSANP00000096179.1"/>
    </source>
</evidence>
<name>A0A671SJT4_9TELE</name>
<keyword evidence="5" id="KW-0539">Nucleus</keyword>
<reference evidence="8" key="1">
    <citation type="submission" date="2025-08" db="UniProtKB">
        <authorList>
            <consortium name="Ensembl"/>
        </authorList>
    </citation>
    <scope>IDENTIFICATION</scope>
</reference>
<feature type="compositionally biased region" description="Basic residues" evidence="6">
    <location>
        <begin position="329"/>
        <end position="344"/>
    </location>
</feature>
<proteinExistence type="predicted"/>
<protein>
    <submittedName>
        <fullName evidence="8">Cip1-interacting zinc finger protein-like</fullName>
    </submittedName>
</protein>
<dbReference type="Proteomes" id="UP000472260">
    <property type="component" value="Unassembled WGS sequence"/>
</dbReference>
<dbReference type="PROSITE" id="PS00028">
    <property type="entry name" value="ZINC_FINGER_C2H2_1"/>
    <property type="match status" value="1"/>
</dbReference>
<dbReference type="InterPro" id="IPR026811">
    <property type="entry name" value="CIZ1"/>
</dbReference>
<feature type="domain" description="Matrin-type" evidence="7">
    <location>
        <begin position="240"/>
        <end position="271"/>
    </location>
</feature>
<dbReference type="InterPro" id="IPR056345">
    <property type="entry name" value="Znf-C2H2_CIZ1"/>
</dbReference>
<feature type="compositionally biased region" description="Polar residues" evidence="6">
    <location>
        <begin position="14"/>
        <end position="29"/>
    </location>
</feature>
<evidence type="ECO:0000313" key="9">
    <source>
        <dbReference type="Proteomes" id="UP000472260"/>
    </source>
</evidence>
<feature type="compositionally biased region" description="Polar residues" evidence="6">
    <location>
        <begin position="307"/>
        <end position="316"/>
    </location>
</feature>
<dbReference type="Pfam" id="PF23330">
    <property type="entry name" value="zf-C2H2_14"/>
    <property type="match status" value="1"/>
</dbReference>
<dbReference type="SUPFAM" id="SSF57667">
    <property type="entry name" value="beta-beta-alpha zinc fingers"/>
    <property type="match status" value="1"/>
</dbReference>
<dbReference type="GO" id="GO:0003676">
    <property type="term" value="F:nucleic acid binding"/>
    <property type="evidence" value="ECO:0007669"/>
    <property type="project" value="InterPro"/>
</dbReference>
<dbReference type="InterPro" id="IPR000690">
    <property type="entry name" value="Matrin/U1-C_Znf_C2H2"/>
</dbReference>
<dbReference type="InterPro" id="IPR003604">
    <property type="entry name" value="Matrin/U1-like-C_Znf_C2H2"/>
</dbReference>
<dbReference type="GO" id="GO:0008270">
    <property type="term" value="F:zinc ion binding"/>
    <property type="evidence" value="ECO:0007669"/>
    <property type="project" value="UniProtKB-KW"/>
</dbReference>
<evidence type="ECO:0000256" key="3">
    <source>
        <dbReference type="ARBA" id="ARBA00022771"/>
    </source>
</evidence>
<keyword evidence="3" id="KW-0863">Zinc-finger</keyword>
<dbReference type="Ensembl" id="ENSSANT00000102157.1">
    <property type="protein sequence ID" value="ENSSANP00000096179.1"/>
    <property type="gene ID" value="ENSSANG00000047415.1"/>
</dbReference>
<gene>
    <name evidence="8" type="primary">LOC107688644</name>
</gene>
<dbReference type="PROSITE" id="PS50171">
    <property type="entry name" value="ZF_MATRIN"/>
    <property type="match status" value="1"/>
</dbReference>
<dbReference type="Gene3D" id="3.30.160.60">
    <property type="entry name" value="Classic Zinc Finger"/>
    <property type="match status" value="1"/>
</dbReference>
<dbReference type="InterPro" id="IPR013087">
    <property type="entry name" value="Znf_C2H2_type"/>
</dbReference>
<keyword evidence="9" id="KW-1185">Reference proteome</keyword>
<evidence type="ECO:0000256" key="2">
    <source>
        <dbReference type="ARBA" id="ARBA00022723"/>
    </source>
</evidence>
<dbReference type="SMART" id="SM00451">
    <property type="entry name" value="ZnF_U1"/>
    <property type="match status" value="2"/>
</dbReference>
<keyword evidence="4" id="KW-0862">Zinc</keyword>
<evidence type="ECO:0000256" key="5">
    <source>
        <dbReference type="ARBA" id="ARBA00023242"/>
    </source>
</evidence>
<dbReference type="PANTHER" id="PTHR15491">
    <property type="match status" value="1"/>
</dbReference>
<dbReference type="InterPro" id="IPR036236">
    <property type="entry name" value="Znf_C2H2_sf"/>
</dbReference>
<keyword evidence="2" id="KW-0479">Metal-binding</keyword>
<accession>A0A671SJT4</accession>
<dbReference type="GO" id="GO:0005634">
    <property type="term" value="C:nucleus"/>
    <property type="evidence" value="ECO:0007669"/>
    <property type="project" value="UniProtKB-SubCell"/>
</dbReference>
<feature type="region of interest" description="Disordered" evidence="6">
    <location>
        <begin position="396"/>
        <end position="441"/>
    </location>
</feature>
<evidence type="ECO:0000256" key="4">
    <source>
        <dbReference type="ARBA" id="ARBA00022833"/>
    </source>
</evidence>
<feature type="compositionally biased region" description="Basic and acidic residues" evidence="6">
    <location>
        <begin position="396"/>
        <end position="414"/>
    </location>
</feature>
<dbReference type="AlphaFoldDB" id="A0A671SJT4"/>
<reference evidence="8" key="2">
    <citation type="submission" date="2025-09" db="UniProtKB">
        <authorList>
            <consortium name="Ensembl"/>
        </authorList>
    </citation>
    <scope>IDENTIFICATION</scope>
</reference>
<evidence type="ECO:0000256" key="6">
    <source>
        <dbReference type="SAM" id="MobiDB-lite"/>
    </source>
</evidence>
<evidence type="ECO:0000259" key="7">
    <source>
        <dbReference type="PROSITE" id="PS50171"/>
    </source>
</evidence>
<feature type="region of interest" description="Disordered" evidence="6">
    <location>
        <begin position="306"/>
        <end position="354"/>
    </location>
</feature>
<dbReference type="PANTHER" id="PTHR15491:SF12">
    <property type="entry name" value="CDKN1A INTERACTING ZINC FINGER PROTEIN 1B ISOFORM X1-RELATED"/>
    <property type="match status" value="1"/>
</dbReference>
<sequence>CGINNRLYFTVNETPITSQRSSPKPSFSQHFGRRPLRSEEGPGWHFVRWQRRRPAVRSPEESSPPFPDYPSCGINNRLYFTVNETPISFLLCNRERRMGHQRWCPNCQCHFSGDLIEHRQTKKHKMAKVSSRPFCTLCERHFRTPRKFIEHMKSPEHKRRVEKLRNEGGPEVMEELITVDAVGCFEGEDDYEEDRNEEEIAVFEKHPAHRDMALEETIDYEAYDPDTHYGTSFVVPVAGFLCKLCHKFYHFESSARKTHCRSLMHFQNLQKHNALKMQKKAPQDDCESDVSCSSPLSDPQGLELTASCASDSSQPDLNRPHVNFSRERLHLRKLKPSKRPHKSKSPCSKNSVAPQSPAVVMKHLICTPHCGSGSSKQSHCQESNRPDSSVQVLHREYVSSEKEKTSCDPVHYSEEQENMSSASTRSLCHASQLNSEENTVK</sequence>
<feature type="region of interest" description="Disordered" evidence="6">
    <location>
        <begin position="14"/>
        <end position="38"/>
    </location>
</feature>